<accession>A0ABM4VM22</accession>
<dbReference type="InterPro" id="IPR005135">
    <property type="entry name" value="Endo/exonuclease/phosphatase"/>
</dbReference>
<dbReference type="SUPFAM" id="SSF56672">
    <property type="entry name" value="DNA/RNA polymerases"/>
    <property type="match status" value="1"/>
</dbReference>
<gene>
    <name evidence="3" type="primary">LOC140014086</name>
</gene>
<name>A0ABM4VM22_COFAR</name>
<sequence length="1117" mass="129706">MRVQVWNCQGVGSPLTIPQLREVNNLFSPSMVFLSETKNRTKYMKKVKNILRFDEMVVVEAMNKAGGLALLWKDEVKIIEVLRTAFTIEAHVEDPEVNTDWWFVGIYASCDDQFRKQQWEVIERKKSLWGEKWMIAGDFNDIVSNEEKWGGNSRQESSFQDFKQFINGNQLMDIGFVGHPWTWCNNWDQEGEIKQRLDRGFCSYSWSKVYEKVQCTHIDSYASDHSILLFDTKMNLGKRKKRFYFDKRWLKREDIGEVIKSAWEQEIDGSRMFQVVKKLKNCRVALLQWRNNFQANARVKTEQIKNQLSDLKSSLGSTSKDCRRRRNRLNKLQREDGTWTESEQAVSKEIAEYYRNLFNSNDVGDLTEVLDGIPHTITDELNGNLMKPVLEEEIKAVIFSMNPDKSPGVDGTSPLFFQKFWTTIKKEVVKAIQTFFHTGHLLKSVNHTVITLIPKLLNPTSLNQLRPISLCTTIYKVIAKILANRLKGVLHCCICKNQSAFIPSRQILDNISVSHEYLHYLNNKRQGKDGFMAVKLDMSKAYDRVEWSFLEAIMQKMGFQYRWINWIMECVRTVSYSFNINGEVKEYVIPTRGIRQGDPLSPYLFLLCSEGFSNLIWQAAQTRKISGMKISRQGPSITHLFFADDSLIFCKANKDQATELMRVLQMYAKGSGQLINLDKSSILFSKNVRLHLKHEICQVMGNMQSVTQGKYLGLPMVVSRSKQQIFGFVKSNIQQRMSKWKNRFLSTAGKEIMLKSVALAMLTYTMSCFRLPSRLCKELSSLMSNYWWGEANGKNKVHWCSWRKLTRSKNMGGLGFKDLMAFNAALLGKQVWRLITQPNLLISQVLKAKYFPRTSIFRCKVPNTASWIWRSLMGARELVEQGTRRRIGNGNNTNIWDDCWIPGNINGKVTTRRHMDNGLQKVHELICQKSWNTNLVFKNFNRQDAERILAIPISLSGKEDSHFWIYGTDGNYTVNSGYKLQVRQEGSKHSRNQVEGSTSWEDQTQKLWKEVWKLKVKHKQKIFLWKCLNDALPVRDLIQGRIKVGDPICNRCGEDRETLEHTLLNCREAKLIWKLAPIQWEGMMEQQGNFRNWWTSISEARNRPEGGQHISLSVHIL</sequence>
<dbReference type="Pfam" id="PF13966">
    <property type="entry name" value="zf-RVT"/>
    <property type="match status" value="1"/>
</dbReference>
<dbReference type="Pfam" id="PF00078">
    <property type="entry name" value="RVT_1"/>
    <property type="match status" value="1"/>
</dbReference>
<dbReference type="InterPro" id="IPR036691">
    <property type="entry name" value="Endo/exonu/phosph_ase_sf"/>
</dbReference>
<dbReference type="InterPro" id="IPR000477">
    <property type="entry name" value="RT_dom"/>
</dbReference>
<reference evidence="3" key="1">
    <citation type="submission" date="2025-08" db="UniProtKB">
        <authorList>
            <consortium name="RefSeq"/>
        </authorList>
    </citation>
    <scope>IDENTIFICATION</scope>
    <source>
        <tissue evidence="3">Leaves</tissue>
    </source>
</reference>
<protein>
    <recommendedName>
        <fullName evidence="1">Reverse transcriptase domain-containing protein</fullName>
    </recommendedName>
</protein>
<dbReference type="SUPFAM" id="SSF56219">
    <property type="entry name" value="DNase I-like"/>
    <property type="match status" value="1"/>
</dbReference>
<evidence type="ECO:0000259" key="1">
    <source>
        <dbReference type="PROSITE" id="PS50878"/>
    </source>
</evidence>
<dbReference type="Proteomes" id="UP001652660">
    <property type="component" value="Chromosome 9c"/>
</dbReference>
<proteinExistence type="predicted"/>
<dbReference type="PROSITE" id="PS50878">
    <property type="entry name" value="RT_POL"/>
    <property type="match status" value="1"/>
</dbReference>
<feature type="domain" description="Reverse transcriptase" evidence="1">
    <location>
        <begin position="434"/>
        <end position="716"/>
    </location>
</feature>
<evidence type="ECO:0000313" key="2">
    <source>
        <dbReference type="Proteomes" id="UP001652660"/>
    </source>
</evidence>
<dbReference type="PANTHER" id="PTHR33116">
    <property type="entry name" value="REVERSE TRANSCRIPTASE ZINC-BINDING DOMAIN-CONTAINING PROTEIN-RELATED-RELATED"/>
    <property type="match status" value="1"/>
</dbReference>
<dbReference type="InterPro" id="IPR043502">
    <property type="entry name" value="DNA/RNA_pol_sf"/>
</dbReference>
<organism evidence="2 3">
    <name type="scientific">Coffea arabica</name>
    <name type="common">Arabian coffee</name>
    <dbReference type="NCBI Taxonomy" id="13443"/>
    <lineage>
        <taxon>Eukaryota</taxon>
        <taxon>Viridiplantae</taxon>
        <taxon>Streptophyta</taxon>
        <taxon>Embryophyta</taxon>
        <taxon>Tracheophyta</taxon>
        <taxon>Spermatophyta</taxon>
        <taxon>Magnoliopsida</taxon>
        <taxon>eudicotyledons</taxon>
        <taxon>Gunneridae</taxon>
        <taxon>Pentapetalae</taxon>
        <taxon>asterids</taxon>
        <taxon>lamiids</taxon>
        <taxon>Gentianales</taxon>
        <taxon>Rubiaceae</taxon>
        <taxon>Ixoroideae</taxon>
        <taxon>Gardenieae complex</taxon>
        <taxon>Bertiereae - Coffeeae clade</taxon>
        <taxon>Coffeeae</taxon>
        <taxon>Coffea</taxon>
    </lineage>
</organism>
<dbReference type="Gene3D" id="3.60.10.10">
    <property type="entry name" value="Endonuclease/exonuclease/phosphatase"/>
    <property type="match status" value="1"/>
</dbReference>
<dbReference type="GeneID" id="140014086"/>
<dbReference type="InterPro" id="IPR026960">
    <property type="entry name" value="RVT-Znf"/>
</dbReference>
<keyword evidence="2" id="KW-1185">Reference proteome</keyword>
<dbReference type="CDD" id="cd01650">
    <property type="entry name" value="RT_nLTR_like"/>
    <property type="match status" value="1"/>
</dbReference>
<dbReference type="PANTHER" id="PTHR33116:SF86">
    <property type="entry name" value="REVERSE TRANSCRIPTASE DOMAIN-CONTAINING PROTEIN"/>
    <property type="match status" value="1"/>
</dbReference>
<dbReference type="RefSeq" id="XP_071920581.1">
    <property type="nucleotide sequence ID" value="XM_072064480.1"/>
</dbReference>
<evidence type="ECO:0000313" key="3">
    <source>
        <dbReference type="RefSeq" id="XP_071920581.1"/>
    </source>
</evidence>
<dbReference type="Pfam" id="PF03372">
    <property type="entry name" value="Exo_endo_phos"/>
    <property type="match status" value="1"/>
</dbReference>